<keyword evidence="4" id="KW-0808">Transferase</keyword>
<keyword evidence="7 14" id="KW-0418">Kinase</keyword>
<evidence type="ECO:0000256" key="10">
    <source>
        <dbReference type="ARBA" id="ARBA00023012"/>
    </source>
</evidence>
<dbReference type="SUPFAM" id="SSF55874">
    <property type="entry name" value="ATPase domain of HSP90 chaperone/DNA topoisomerase II/histidine kinase"/>
    <property type="match status" value="1"/>
</dbReference>
<dbReference type="SMART" id="SM00387">
    <property type="entry name" value="HATPase_c"/>
    <property type="match status" value="1"/>
</dbReference>
<evidence type="ECO:0000256" key="1">
    <source>
        <dbReference type="ARBA" id="ARBA00004651"/>
    </source>
</evidence>
<protein>
    <submittedName>
        <fullName evidence="14">Sensor histidine kinase</fullName>
    </submittedName>
</protein>
<evidence type="ECO:0000256" key="9">
    <source>
        <dbReference type="ARBA" id="ARBA00022989"/>
    </source>
</evidence>
<evidence type="ECO:0000256" key="4">
    <source>
        <dbReference type="ARBA" id="ARBA00022679"/>
    </source>
</evidence>
<dbReference type="OrthoDB" id="9776552at2"/>
<dbReference type="Gene3D" id="3.30.450.20">
    <property type="entry name" value="PAS domain"/>
    <property type="match status" value="2"/>
</dbReference>
<dbReference type="GO" id="GO:0005524">
    <property type="term" value="F:ATP binding"/>
    <property type="evidence" value="ECO:0007669"/>
    <property type="project" value="UniProtKB-KW"/>
</dbReference>
<dbReference type="SUPFAM" id="SSF158472">
    <property type="entry name" value="HAMP domain-like"/>
    <property type="match status" value="1"/>
</dbReference>
<dbReference type="GO" id="GO:0000155">
    <property type="term" value="F:phosphorelay sensor kinase activity"/>
    <property type="evidence" value="ECO:0007669"/>
    <property type="project" value="InterPro"/>
</dbReference>
<name>A0A4V2ZU97_9BACL</name>
<evidence type="ECO:0000313" key="14">
    <source>
        <dbReference type="EMBL" id="TDG00095.1"/>
    </source>
</evidence>
<dbReference type="EMBL" id="SMRT01000001">
    <property type="protein sequence ID" value="TDG00095.1"/>
    <property type="molecule type" value="Genomic_DNA"/>
</dbReference>
<dbReference type="InterPro" id="IPR050640">
    <property type="entry name" value="Bact_2-comp_sensor_kinase"/>
</dbReference>
<dbReference type="GO" id="GO:0005886">
    <property type="term" value="C:plasma membrane"/>
    <property type="evidence" value="ECO:0007669"/>
    <property type="project" value="UniProtKB-SubCell"/>
</dbReference>
<keyword evidence="11 12" id="KW-0472">Membrane</keyword>
<dbReference type="PROSITE" id="PS50885">
    <property type="entry name" value="HAMP"/>
    <property type="match status" value="1"/>
</dbReference>
<accession>A0A4V2ZU97</accession>
<feature type="transmembrane region" description="Helical" evidence="12">
    <location>
        <begin position="298"/>
        <end position="316"/>
    </location>
</feature>
<evidence type="ECO:0000256" key="11">
    <source>
        <dbReference type="ARBA" id="ARBA00023136"/>
    </source>
</evidence>
<keyword evidence="3" id="KW-0597">Phosphoprotein</keyword>
<keyword evidence="5 12" id="KW-0812">Transmembrane</keyword>
<keyword evidence="2" id="KW-1003">Cell membrane</keyword>
<dbReference type="Pfam" id="PF06580">
    <property type="entry name" value="His_kinase"/>
    <property type="match status" value="1"/>
</dbReference>
<evidence type="ECO:0000313" key="15">
    <source>
        <dbReference type="Proteomes" id="UP000295636"/>
    </source>
</evidence>
<proteinExistence type="predicted"/>
<dbReference type="Gene3D" id="3.30.565.10">
    <property type="entry name" value="Histidine kinase-like ATPase, C-terminal domain"/>
    <property type="match status" value="1"/>
</dbReference>
<dbReference type="CDD" id="cd06225">
    <property type="entry name" value="HAMP"/>
    <property type="match status" value="1"/>
</dbReference>
<dbReference type="Pfam" id="PF02518">
    <property type="entry name" value="HATPase_c"/>
    <property type="match status" value="1"/>
</dbReference>
<organism evidence="14 15">
    <name type="scientific">Paenibacillus piri</name>
    <dbReference type="NCBI Taxonomy" id="2547395"/>
    <lineage>
        <taxon>Bacteria</taxon>
        <taxon>Bacillati</taxon>
        <taxon>Bacillota</taxon>
        <taxon>Bacilli</taxon>
        <taxon>Bacillales</taxon>
        <taxon>Paenibacillaceae</taxon>
        <taxon>Paenibacillus</taxon>
    </lineage>
</organism>
<evidence type="ECO:0000256" key="12">
    <source>
        <dbReference type="SAM" id="Phobius"/>
    </source>
</evidence>
<evidence type="ECO:0000259" key="13">
    <source>
        <dbReference type="PROSITE" id="PS50885"/>
    </source>
</evidence>
<dbReference type="InterPro" id="IPR010559">
    <property type="entry name" value="Sig_transdc_His_kin_internal"/>
</dbReference>
<sequence>MPRWLHALSLRHKLVLTILVCLVLPSLVSMNVSNLFTRGVVRTQVTENSQEAMRIVNQFISEQVKNMIYVMNFVQFDEELQLSIRELGRVNASSAQGDVLAYKKTISKRLDTVINSLGHLYVTVLLPNQQYVASYTTFAFDPTSFFEKSWFRDLEQVTGYNVKWVGAEPNYDLQAAEKPYLLTVAKPLRTNSATYGYVVVSLEMDEIQKLLGQYKANELMVIIDRQGRIVVDPNYDNIGTAFPYFDRLPTDESVSFLEVAGEEYIMLSEQLTPEWKLVSMSPYKEAAQKIESFRRVDFLIQLLFLVLFAVIVLYIVRTLTQPIARLVQTVVRIESGQLSERSNISGEDEVGRLGYVFDRMIDRIERMIEENRREQELKRKAELAMLQAQINPHFLFNVLNSIRLKIMMKGDEDNAELISSLSSLLRMTINRNNEFIPLHEEIEINKHYIRLLNSRHGDRVVLRVQAASDTLMLEVPRFILQPLIENAYIHGLKSKSGEIVIATRRCEDGRLQVEVRDSGIGMPEERLAALRADLESFRRADADDGKKSLSGIGISNVFERLQLIYGDRFDYEIESEPDRGVRIVLRFPDRTKEAGQDVFGQDRG</sequence>
<keyword evidence="10" id="KW-0902">Two-component regulatory system</keyword>
<evidence type="ECO:0000256" key="6">
    <source>
        <dbReference type="ARBA" id="ARBA00022741"/>
    </source>
</evidence>
<gene>
    <name evidence="14" type="ORF">E1757_00105</name>
</gene>
<keyword evidence="6" id="KW-0547">Nucleotide-binding</keyword>
<dbReference type="InterPro" id="IPR036890">
    <property type="entry name" value="HATPase_C_sf"/>
</dbReference>
<evidence type="ECO:0000256" key="3">
    <source>
        <dbReference type="ARBA" id="ARBA00022553"/>
    </source>
</evidence>
<dbReference type="Pfam" id="PF00672">
    <property type="entry name" value="HAMP"/>
    <property type="match status" value="1"/>
</dbReference>
<evidence type="ECO:0000256" key="5">
    <source>
        <dbReference type="ARBA" id="ARBA00022692"/>
    </source>
</evidence>
<dbReference type="RefSeq" id="WP_133224786.1">
    <property type="nucleotide sequence ID" value="NZ_SMRT01000001.1"/>
</dbReference>
<feature type="domain" description="HAMP" evidence="13">
    <location>
        <begin position="317"/>
        <end position="369"/>
    </location>
</feature>
<dbReference type="PANTHER" id="PTHR34220">
    <property type="entry name" value="SENSOR HISTIDINE KINASE YPDA"/>
    <property type="match status" value="1"/>
</dbReference>
<dbReference type="InterPro" id="IPR003660">
    <property type="entry name" value="HAMP_dom"/>
</dbReference>
<evidence type="ECO:0000256" key="2">
    <source>
        <dbReference type="ARBA" id="ARBA00022475"/>
    </source>
</evidence>
<dbReference type="Proteomes" id="UP000295636">
    <property type="component" value="Unassembled WGS sequence"/>
</dbReference>
<evidence type="ECO:0000256" key="7">
    <source>
        <dbReference type="ARBA" id="ARBA00022777"/>
    </source>
</evidence>
<comment type="caution">
    <text evidence="14">The sequence shown here is derived from an EMBL/GenBank/DDBJ whole genome shotgun (WGS) entry which is preliminary data.</text>
</comment>
<keyword evidence="15" id="KW-1185">Reference proteome</keyword>
<dbReference type="InterPro" id="IPR003594">
    <property type="entry name" value="HATPase_dom"/>
</dbReference>
<dbReference type="Gene3D" id="1.10.287.130">
    <property type="match status" value="1"/>
</dbReference>
<dbReference type="AlphaFoldDB" id="A0A4V2ZU97"/>
<evidence type="ECO:0000256" key="8">
    <source>
        <dbReference type="ARBA" id="ARBA00022840"/>
    </source>
</evidence>
<keyword evidence="9 12" id="KW-1133">Transmembrane helix</keyword>
<reference evidence="14 15" key="1">
    <citation type="submission" date="2019-03" db="EMBL/GenBank/DDBJ databases">
        <title>This is whole genome sequence of Paenibacillus sp MS74 strain.</title>
        <authorList>
            <person name="Trinh H.N."/>
        </authorList>
    </citation>
    <scope>NUCLEOTIDE SEQUENCE [LARGE SCALE GENOMIC DNA]</scope>
    <source>
        <strain evidence="14 15">MS74</strain>
    </source>
</reference>
<comment type="subcellular location">
    <subcellularLocation>
        <location evidence="1">Cell membrane</location>
        <topology evidence="1">Multi-pass membrane protein</topology>
    </subcellularLocation>
</comment>
<dbReference type="PANTHER" id="PTHR34220:SF11">
    <property type="entry name" value="SENSOR PROTEIN KINASE HPTS"/>
    <property type="match status" value="1"/>
</dbReference>
<keyword evidence="8" id="KW-0067">ATP-binding</keyword>
<dbReference type="SMART" id="SM00304">
    <property type="entry name" value="HAMP"/>
    <property type="match status" value="1"/>
</dbReference>